<keyword evidence="2" id="KW-0805">Transcription regulation</keyword>
<dbReference type="InterPro" id="IPR036388">
    <property type="entry name" value="WH-like_DNA-bd_sf"/>
</dbReference>
<evidence type="ECO:0000313" key="6">
    <source>
        <dbReference type="EMBL" id="QDT25447.1"/>
    </source>
</evidence>
<dbReference type="InterPro" id="IPR039425">
    <property type="entry name" value="RNA_pol_sigma-70-like"/>
</dbReference>
<dbReference type="Proteomes" id="UP000315647">
    <property type="component" value="Chromosome"/>
</dbReference>
<organism evidence="6 7">
    <name type="scientific">Gimesia panareensis</name>
    <dbReference type="NCBI Taxonomy" id="2527978"/>
    <lineage>
        <taxon>Bacteria</taxon>
        <taxon>Pseudomonadati</taxon>
        <taxon>Planctomycetota</taxon>
        <taxon>Planctomycetia</taxon>
        <taxon>Planctomycetales</taxon>
        <taxon>Planctomycetaceae</taxon>
        <taxon>Gimesia</taxon>
    </lineage>
</organism>
<accession>A0A517Q1E7</accession>
<evidence type="ECO:0000256" key="5">
    <source>
        <dbReference type="SAM" id="MobiDB-lite"/>
    </source>
</evidence>
<dbReference type="PANTHER" id="PTHR43133:SF51">
    <property type="entry name" value="RNA POLYMERASE SIGMA FACTOR"/>
    <property type="match status" value="1"/>
</dbReference>
<dbReference type="Gene3D" id="1.10.10.10">
    <property type="entry name" value="Winged helix-like DNA-binding domain superfamily/Winged helix DNA-binding domain"/>
    <property type="match status" value="1"/>
</dbReference>
<dbReference type="GO" id="GO:0016987">
    <property type="term" value="F:sigma factor activity"/>
    <property type="evidence" value="ECO:0007669"/>
    <property type="project" value="UniProtKB-KW"/>
</dbReference>
<dbReference type="RefSeq" id="WP_232093221.1">
    <property type="nucleotide sequence ID" value="NZ_CP037421.1"/>
</dbReference>
<proteinExistence type="inferred from homology"/>
<dbReference type="InterPro" id="IPR013324">
    <property type="entry name" value="RNA_pol_sigma_r3/r4-like"/>
</dbReference>
<dbReference type="SUPFAM" id="SSF88946">
    <property type="entry name" value="Sigma2 domain of RNA polymerase sigma factors"/>
    <property type="match status" value="1"/>
</dbReference>
<gene>
    <name evidence="6" type="ORF">Enr10x_07430</name>
</gene>
<dbReference type="AlphaFoldDB" id="A0A517Q1E7"/>
<reference evidence="6 7" key="1">
    <citation type="submission" date="2019-03" db="EMBL/GenBank/DDBJ databases">
        <title>Deep-cultivation of Planctomycetes and their phenomic and genomic characterization uncovers novel biology.</title>
        <authorList>
            <person name="Wiegand S."/>
            <person name="Jogler M."/>
            <person name="Boedeker C."/>
            <person name="Pinto D."/>
            <person name="Vollmers J."/>
            <person name="Rivas-Marin E."/>
            <person name="Kohn T."/>
            <person name="Peeters S.H."/>
            <person name="Heuer A."/>
            <person name="Rast P."/>
            <person name="Oberbeckmann S."/>
            <person name="Bunk B."/>
            <person name="Jeske O."/>
            <person name="Meyerdierks A."/>
            <person name="Storesund J.E."/>
            <person name="Kallscheuer N."/>
            <person name="Luecker S."/>
            <person name="Lage O.M."/>
            <person name="Pohl T."/>
            <person name="Merkel B.J."/>
            <person name="Hornburger P."/>
            <person name="Mueller R.-W."/>
            <person name="Bruemmer F."/>
            <person name="Labrenz M."/>
            <person name="Spormann A.M."/>
            <person name="Op den Camp H."/>
            <person name="Overmann J."/>
            <person name="Amann R."/>
            <person name="Jetten M.S.M."/>
            <person name="Mascher T."/>
            <person name="Medema M.H."/>
            <person name="Devos D.P."/>
            <person name="Kaster A.-K."/>
            <person name="Ovreas L."/>
            <person name="Rohde M."/>
            <person name="Galperin M.Y."/>
            <person name="Jogler C."/>
        </authorList>
    </citation>
    <scope>NUCLEOTIDE SEQUENCE [LARGE SCALE GENOMIC DNA]</scope>
    <source>
        <strain evidence="6 7">Enr10</strain>
    </source>
</reference>
<dbReference type="GO" id="GO:0006352">
    <property type="term" value="P:DNA-templated transcription initiation"/>
    <property type="evidence" value="ECO:0007669"/>
    <property type="project" value="InterPro"/>
</dbReference>
<evidence type="ECO:0000256" key="1">
    <source>
        <dbReference type="ARBA" id="ARBA00010641"/>
    </source>
</evidence>
<keyword evidence="7" id="KW-1185">Reference proteome</keyword>
<dbReference type="Gene3D" id="1.10.1740.10">
    <property type="match status" value="1"/>
</dbReference>
<evidence type="ECO:0000313" key="7">
    <source>
        <dbReference type="Proteomes" id="UP000315647"/>
    </source>
</evidence>
<evidence type="ECO:0000256" key="4">
    <source>
        <dbReference type="ARBA" id="ARBA00023163"/>
    </source>
</evidence>
<dbReference type="NCBIfam" id="TIGR02937">
    <property type="entry name" value="sigma70-ECF"/>
    <property type="match status" value="1"/>
</dbReference>
<dbReference type="InterPro" id="IPR013249">
    <property type="entry name" value="RNA_pol_sigma70_r4_t2"/>
</dbReference>
<dbReference type="EMBL" id="CP037421">
    <property type="protein sequence ID" value="QDT25447.1"/>
    <property type="molecule type" value="Genomic_DNA"/>
</dbReference>
<dbReference type="Pfam" id="PF08281">
    <property type="entry name" value="Sigma70_r4_2"/>
    <property type="match status" value="1"/>
</dbReference>
<keyword evidence="4" id="KW-0804">Transcription</keyword>
<comment type="similarity">
    <text evidence="1">Belongs to the sigma-70 factor family. ECF subfamily.</text>
</comment>
<dbReference type="SUPFAM" id="SSF88659">
    <property type="entry name" value="Sigma3 and sigma4 domains of RNA polymerase sigma factors"/>
    <property type="match status" value="1"/>
</dbReference>
<evidence type="ECO:0000256" key="2">
    <source>
        <dbReference type="ARBA" id="ARBA00023015"/>
    </source>
</evidence>
<name>A0A517Q1E7_9PLAN</name>
<keyword evidence="3" id="KW-0731">Sigma factor</keyword>
<protein>
    <submittedName>
        <fullName evidence="6">RNA polymerase sigma factor</fullName>
    </submittedName>
</protein>
<dbReference type="CDD" id="cd06171">
    <property type="entry name" value="Sigma70_r4"/>
    <property type="match status" value="1"/>
</dbReference>
<dbReference type="InterPro" id="IPR014284">
    <property type="entry name" value="RNA_pol_sigma-70_dom"/>
</dbReference>
<sequence>MALTDIDKNLLKRCIAEEPGAWKDFVDRFIGLFTHVIHHTAHARSIRVTDNDIDDLLSEVFLVLLANDYRVLRNFRGHSSLATYLTVISRRVIVKKMVERRMAEALGHVATTSRLERVSDEPSRQQQMIDDQEEIQNMIRQLPPADAQIVEQYHLQGKSYQQISSDLDIPENSIGPTLSRARSRMRENKSRTRTL</sequence>
<evidence type="ECO:0000256" key="3">
    <source>
        <dbReference type="ARBA" id="ARBA00023082"/>
    </source>
</evidence>
<dbReference type="PANTHER" id="PTHR43133">
    <property type="entry name" value="RNA POLYMERASE ECF-TYPE SIGMA FACTO"/>
    <property type="match status" value="1"/>
</dbReference>
<feature type="region of interest" description="Disordered" evidence="5">
    <location>
        <begin position="167"/>
        <end position="195"/>
    </location>
</feature>
<dbReference type="InterPro" id="IPR013325">
    <property type="entry name" value="RNA_pol_sigma_r2"/>
</dbReference>
<dbReference type="GO" id="GO:0003677">
    <property type="term" value="F:DNA binding"/>
    <property type="evidence" value="ECO:0007669"/>
    <property type="project" value="InterPro"/>
</dbReference>
<feature type="compositionally biased region" description="Basic and acidic residues" evidence="5">
    <location>
        <begin position="184"/>
        <end position="195"/>
    </location>
</feature>
<accession>A0A518A104</accession>